<keyword evidence="2" id="KW-0732">Signal</keyword>
<dbReference type="RefSeq" id="WP_249304614.1">
    <property type="nucleotide sequence ID" value="NZ_CP060634.1"/>
</dbReference>
<gene>
    <name evidence="4" type="ORF">H9Q78_07060</name>
</gene>
<feature type="signal peptide" evidence="2">
    <location>
        <begin position="1"/>
        <end position="25"/>
    </location>
</feature>
<evidence type="ECO:0000313" key="4">
    <source>
        <dbReference type="EMBL" id="QNM06861.1"/>
    </source>
</evidence>
<evidence type="ECO:0000256" key="2">
    <source>
        <dbReference type="SAM" id="SignalP"/>
    </source>
</evidence>
<dbReference type="Pfam" id="PF03734">
    <property type="entry name" value="YkuD"/>
    <property type="match status" value="1"/>
</dbReference>
<name>A0A7G9G7S9_9FIRM</name>
<keyword evidence="5" id="KW-1185">Reference proteome</keyword>
<accession>A0A7G9G7S9</accession>
<dbReference type="KEGG" id="qdo:H9Q78_07060"/>
<dbReference type="GO" id="GO:0016740">
    <property type="term" value="F:transferase activity"/>
    <property type="evidence" value="ECO:0007669"/>
    <property type="project" value="InterPro"/>
</dbReference>
<reference evidence="4 5" key="1">
    <citation type="submission" date="2020-08" db="EMBL/GenBank/DDBJ databases">
        <authorList>
            <person name="Liu C."/>
            <person name="Sun Q."/>
        </authorList>
    </citation>
    <scope>NUCLEOTIDE SEQUENCE [LARGE SCALE GENOMIC DNA]</scope>
    <source>
        <strain evidence="4 5">NSJ-38</strain>
    </source>
</reference>
<feature type="active site" description="Proton donor/acceptor" evidence="1">
    <location>
        <position position="468"/>
    </location>
</feature>
<dbReference type="PANTHER" id="PTHR38589:SF1">
    <property type="entry name" value="BLR0621 PROTEIN"/>
    <property type="match status" value="1"/>
</dbReference>
<feature type="active site" description="Nucleophile" evidence="1">
    <location>
        <position position="479"/>
    </location>
</feature>
<dbReference type="PANTHER" id="PTHR38589">
    <property type="entry name" value="BLR0621 PROTEIN"/>
    <property type="match status" value="1"/>
</dbReference>
<feature type="domain" description="L,D-TPase catalytic" evidence="3">
    <location>
        <begin position="331"/>
        <end position="503"/>
    </location>
</feature>
<keyword evidence="1" id="KW-0573">Peptidoglycan synthesis</keyword>
<evidence type="ECO:0000313" key="5">
    <source>
        <dbReference type="Proteomes" id="UP000515823"/>
    </source>
</evidence>
<comment type="pathway">
    <text evidence="1">Cell wall biogenesis; peptidoglycan biosynthesis.</text>
</comment>
<dbReference type="GO" id="GO:0008360">
    <property type="term" value="P:regulation of cell shape"/>
    <property type="evidence" value="ECO:0007669"/>
    <property type="project" value="UniProtKB-UniRule"/>
</dbReference>
<dbReference type="GO" id="GO:0009252">
    <property type="term" value="P:peptidoglycan biosynthetic process"/>
    <property type="evidence" value="ECO:0007669"/>
    <property type="project" value="UniProtKB-KW"/>
</dbReference>
<keyword evidence="1" id="KW-0961">Cell wall biogenesis/degradation</keyword>
<dbReference type="Proteomes" id="UP000515823">
    <property type="component" value="Chromosome"/>
</dbReference>
<feature type="chain" id="PRO_5038688478" description="L,D-TPase catalytic domain-containing protein" evidence="2">
    <location>
        <begin position="26"/>
        <end position="512"/>
    </location>
</feature>
<protein>
    <recommendedName>
        <fullName evidence="3">L,D-TPase catalytic domain-containing protein</fullName>
    </recommendedName>
</protein>
<dbReference type="AlphaFoldDB" id="A0A7G9G7S9"/>
<sequence>MMRKKYMKCFLFFFLLSFIRWGGMAAAASEEEKSAAQEAAYYSGDIYLPPYTDGGDIVAGMVAEPKTEGMKYQWLYFDFDINTWNVIQDWNSSELVRWIPPKTGNYMLHCYAMAPSGELIEANTLLYYSNEQLHAAGIYMPPYGEGEDIIAGMVIEPELKGIQFQWLFYDFQTGSWNMIQDWKEMNCLRWTPPHSGDYMLHCYAKGPSEDIVSSTTLLNYRYPGFSSANLQVLSVTASSVKAEMEAEPLFDGVQYQWLYYDFAEEGWHSLTDWGSFKNIEWIPEYTGDYLLFCYARSATGDIISDAKLLHADTDMISKMEAAKYTDQIITVVGNGTTSGADLHFFEKSETGWTEIIKTEAQLGENGFSVHTLEGDKTTPLGCYDLGIAFGNKENPGTALEWIDINPYMYWIDDLNSVYYNLLIDSRRVPDGWLSGEHLFDYVPSYNYAVNIDVNPECRKDSTSAIFLHCKGSSNTTLGCVAINEDKMRYLLQLLNPGAKIVMVKSERELMNY</sequence>
<keyword evidence="1" id="KW-0133">Cell shape</keyword>
<dbReference type="PROSITE" id="PS52029">
    <property type="entry name" value="LD_TPASE"/>
    <property type="match status" value="1"/>
</dbReference>
<evidence type="ECO:0000259" key="3">
    <source>
        <dbReference type="PROSITE" id="PS52029"/>
    </source>
</evidence>
<organism evidence="4 5">
    <name type="scientific">Qiania dongpingensis</name>
    <dbReference type="NCBI Taxonomy" id="2763669"/>
    <lineage>
        <taxon>Bacteria</taxon>
        <taxon>Bacillati</taxon>
        <taxon>Bacillota</taxon>
        <taxon>Clostridia</taxon>
        <taxon>Lachnospirales</taxon>
        <taxon>Lachnospiraceae</taxon>
        <taxon>Qiania</taxon>
    </lineage>
</organism>
<proteinExistence type="predicted"/>
<dbReference type="InterPro" id="IPR005490">
    <property type="entry name" value="LD_TPept_cat_dom"/>
</dbReference>
<dbReference type="EMBL" id="CP060634">
    <property type="protein sequence ID" value="QNM06861.1"/>
    <property type="molecule type" value="Genomic_DNA"/>
</dbReference>
<evidence type="ECO:0000256" key="1">
    <source>
        <dbReference type="PROSITE-ProRule" id="PRU01373"/>
    </source>
</evidence>
<dbReference type="GO" id="GO:0071555">
    <property type="term" value="P:cell wall organization"/>
    <property type="evidence" value="ECO:0007669"/>
    <property type="project" value="UniProtKB-UniRule"/>
</dbReference>